<accession>A0ABR3F3P6</accession>
<feature type="compositionally biased region" description="Low complexity" evidence="1">
    <location>
        <begin position="126"/>
        <end position="137"/>
    </location>
</feature>
<dbReference type="EMBL" id="JBAHYK010001042">
    <property type="protein sequence ID" value="KAL0569837.1"/>
    <property type="molecule type" value="Genomic_DNA"/>
</dbReference>
<feature type="region of interest" description="Disordered" evidence="1">
    <location>
        <begin position="205"/>
        <end position="461"/>
    </location>
</feature>
<sequence length="475" mass="51598">MAPLARRATDSSPDVGLIVAAVIGGIAVVACIIAAVVIIRRRQRRRPQPVRPVSVDEFSLDVEKTEDFQQLHNPFETDAHPTKRMSITPVRPLTVRISGADSPSMADFDTTALLHEHHQYPHAHGSPHSSPSFSSFSNPDGPETRMRPRSISPKYLPRLVIPNSPKPDANPVSRQQPTLDSAVEATLIAPGVSQRPLPLLAPQRLAAQSASPSLPQIPPPPPPPPARAVLPEPAADDDVESDYSASDTESAYSQFSASTRQQREFFRDEAPPPPVPPLPEYLRQPQIPITIPGPTEINAEQAEEEEELDEEGNPIKRAPTILIANLLKKRARRSGEPTRQSSRVSRIERSDSIVSFRTEDDETPAGSRRPSRRSTKRRRGLGNGSGGQSDLRQAMTPVWEGGSEAGSPVARRPLPNPFESAISPSVSPSTTRPPTPGSEHLVPSYQAEVSKSLSVTSEKVQPLRIAKRSSLSVLS</sequence>
<feature type="region of interest" description="Disordered" evidence="1">
    <location>
        <begin position="119"/>
        <end position="177"/>
    </location>
</feature>
<evidence type="ECO:0000313" key="3">
    <source>
        <dbReference type="EMBL" id="KAL0569837.1"/>
    </source>
</evidence>
<name>A0ABR3F3P6_9AGAR</name>
<dbReference type="Proteomes" id="UP001465976">
    <property type="component" value="Unassembled WGS sequence"/>
</dbReference>
<feature type="compositionally biased region" description="Low complexity" evidence="1">
    <location>
        <begin position="284"/>
        <end position="300"/>
    </location>
</feature>
<gene>
    <name evidence="3" type="ORF">V5O48_012125</name>
</gene>
<dbReference type="PROSITE" id="PS51257">
    <property type="entry name" value="PROKAR_LIPOPROTEIN"/>
    <property type="match status" value="1"/>
</dbReference>
<keyword evidence="2" id="KW-0812">Transmembrane</keyword>
<feature type="compositionally biased region" description="Pro residues" evidence="1">
    <location>
        <begin position="215"/>
        <end position="226"/>
    </location>
</feature>
<feature type="compositionally biased region" description="Basic and acidic residues" evidence="1">
    <location>
        <begin position="261"/>
        <end position="270"/>
    </location>
</feature>
<feature type="compositionally biased region" description="Polar residues" evidence="1">
    <location>
        <begin position="243"/>
        <end position="260"/>
    </location>
</feature>
<organism evidence="3 4">
    <name type="scientific">Marasmius crinis-equi</name>
    <dbReference type="NCBI Taxonomy" id="585013"/>
    <lineage>
        <taxon>Eukaryota</taxon>
        <taxon>Fungi</taxon>
        <taxon>Dikarya</taxon>
        <taxon>Basidiomycota</taxon>
        <taxon>Agaricomycotina</taxon>
        <taxon>Agaricomycetes</taxon>
        <taxon>Agaricomycetidae</taxon>
        <taxon>Agaricales</taxon>
        <taxon>Marasmiineae</taxon>
        <taxon>Marasmiaceae</taxon>
        <taxon>Marasmius</taxon>
    </lineage>
</organism>
<reference evidence="3 4" key="1">
    <citation type="submission" date="2024-02" db="EMBL/GenBank/DDBJ databases">
        <title>A draft genome for the cacao thread blight pathogen Marasmius crinis-equi.</title>
        <authorList>
            <person name="Cohen S.P."/>
            <person name="Baruah I.K."/>
            <person name="Amoako-Attah I."/>
            <person name="Bukari Y."/>
            <person name="Meinhardt L.W."/>
            <person name="Bailey B.A."/>
        </authorList>
    </citation>
    <scope>NUCLEOTIDE SEQUENCE [LARGE SCALE GENOMIC DNA]</scope>
    <source>
        <strain evidence="3 4">GH-76</strain>
    </source>
</reference>
<comment type="caution">
    <text evidence="3">The sequence shown here is derived from an EMBL/GenBank/DDBJ whole genome shotgun (WGS) entry which is preliminary data.</text>
</comment>
<feature type="compositionally biased region" description="Acidic residues" evidence="1">
    <location>
        <begin position="301"/>
        <end position="312"/>
    </location>
</feature>
<keyword evidence="2" id="KW-0472">Membrane</keyword>
<keyword evidence="2" id="KW-1133">Transmembrane helix</keyword>
<evidence type="ECO:0000256" key="1">
    <source>
        <dbReference type="SAM" id="MobiDB-lite"/>
    </source>
</evidence>
<evidence type="ECO:0000256" key="2">
    <source>
        <dbReference type="SAM" id="Phobius"/>
    </source>
</evidence>
<feature type="transmembrane region" description="Helical" evidence="2">
    <location>
        <begin position="15"/>
        <end position="39"/>
    </location>
</feature>
<protein>
    <submittedName>
        <fullName evidence="3">Uncharacterized protein</fullName>
    </submittedName>
</protein>
<evidence type="ECO:0000313" key="4">
    <source>
        <dbReference type="Proteomes" id="UP001465976"/>
    </source>
</evidence>
<keyword evidence="4" id="KW-1185">Reference proteome</keyword>
<feature type="compositionally biased region" description="Low complexity" evidence="1">
    <location>
        <begin position="205"/>
        <end position="214"/>
    </location>
</feature>
<proteinExistence type="predicted"/>
<feature type="compositionally biased region" description="Polar residues" evidence="1">
    <location>
        <begin position="447"/>
        <end position="459"/>
    </location>
</feature>
<feature type="compositionally biased region" description="Basic residues" evidence="1">
    <location>
        <begin position="369"/>
        <end position="380"/>
    </location>
</feature>